<name>A0ABV1YDQ9_9HYPH</name>
<dbReference type="SUPFAM" id="SSF50405">
    <property type="entry name" value="Actin-crosslinking proteins"/>
    <property type="match status" value="1"/>
</dbReference>
<feature type="domain" description="DUF5672" evidence="1">
    <location>
        <begin position="251"/>
        <end position="405"/>
    </location>
</feature>
<sequence>MDTQRSSTAYQANRTGLGTQNIALGASTKMHSLAILSPRLFTAHGTALYIEPGSRELRHDKRGDGHGCARIVLEGRHGRIVVYDGPNAFDPIACQTTHCRAIDRTGSQPIDQTMFEIVRLDNGWVALKSGDAYLTALPDGHVTLTQTTCSSWESFILADPVPPQEYNYDTLAASGHTLSISCIETRGRKYIDRAARAVERTAALLRTDIVYWFSNSSFPFSIPGTEIRHIRVAVFADFIEDINNICLRLMPNLVETDFNLIVQDHAFAVNPQAWDPLFLNYDYIGAPFCGLWSGGPYWCGPIIGNGGFSLRSRKLYDALLKEQLTWNIEDWIPYEDRLRLFAYYVTNQKGQKCLGEDIVISIAARKLLETRYGVRFCPPELAGKFSLFEDHPFTNYWLGRSFGFHGEQVAEKYGIVL</sequence>
<dbReference type="Gene3D" id="2.80.10.50">
    <property type="match status" value="1"/>
</dbReference>
<evidence type="ECO:0000259" key="1">
    <source>
        <dbReference type="Pfam" id="PF18922"/>
    </source>
</evidence>
<comment type="caution">
    <text evidence="2">The sequence shown here is derived from an EMBL/GenBank/DDBJ whole genome shotgun (WGS) entry which is preliminary data.</text>
</comment>
<evidence type="ECO:0000313" key="3">
    <source>
        <dbReference type="Proteomes" id="UP001464387"/>
    </source>
</evidence>
<keyword evidence="3" id="KW-1185">Reference proteome</keyword>
<organism evidence="2 3">
    <name type="scientific">Mesorhizobium opportunistum</name>
    <dbReference type="NCBI Taxonomy" id="593909"/>
    <lineage>
        <taxon>Bacteria</taxon>
        <taxon>Pseudomonadati</taxon>
        <taxon>Pseudomonadota</taxon>
        <taxon>Alphaproteobacteria</taxon>
        <taxon>Hyphomicrobiales</taxon>
        <taxon>Phyllobacteriaceae</taxon>
        <taxon>Mesorhizobium</taxon>
    </lineage>
</organism>
<evidence type="ECO:0000313" key="2">
    <source>
        <dbReference type="EMBL" id="MER8933311.1"/>
    </source>
</evidence>
<reference evidence="2 3" key="1">
    <citation type="journal article" date="2024" name="Proc. Natl. Acad. Sci. U.S.A.">
        <title>The evolutionary genomics of adaptation to stress in wild rhizobium bacteria.</title>
        <authorList>
            <person name="Kehlet-Delgado H."/>
            <person name="Montoya A.P."/>
            <person name="Jensen K.T."/>
            <person name="Wendlandt C.E."/>
            <person name="Dexheimer C."/>
            <person name="Roberts M."/>
            <person name="Torres Martinez L."/>
            <person name="Friesen M.L."/>
            <person name="Griffitts J.S."/>
            <person name="Porter S.S."/>
        </authorList>
    </citation>
    <scope>NUCLEOTIDE SEQUENCE [LARGE SCALE GENOMIC DNA]</scope>
    <source>
        <strain evidence="2 3">M0729</strain>
    </source>
</reference>
<proteinExistence type="predicted"/>
<gene>
    <name evidence="2" type="ORF">NKI33_10075</name>
</gene>
<dbReference type="InterPro" id="IPR043729">
    <property type="entry name" value="DUF5672"/>
</dbReference>
<dbReference type="RefSeq" id="WP_352569284.1">
    <property type="nucleotide sequence ID" value="NZ_JAMYMT010000030.1"/>
</dbReference>
<dbReference type="InterPro" id="IPR008999">
    <property type="entry name" value="Actin-crosslinking"/>
</dbReference>
<dbReference type="Pfam" id="PF18922">
    <property type="entry name" value="DUF5672"/>
    <property type="match status" value="1"/>
</dbReference>
<dbReference type="Proteomes" id="UP001464387">
    <property type="component" value="Unassembled WGS sequence"/>
</dbReference>
<accession>A0ABV1YDQ9</accession>
<protein>
    <recommendedName>
        <fullName evidence="1">DUF5672 domain-containing protein</fullName>
    </recommendedName>
</protein>
<dbReference type="EMBL" id="JAMYPJ010000011">
    <property type="protein sequence ID" value="MER8933311.1"/>
    <property type="molecule type" value="Genomic_DNA"/>
</dbReference>